<dbReference type="PANTHER" id="PTHR33442">
    <property type="entry name" value="TRANS-3-HYDROXY-L-PROLINE DEHYDRATASE"/>
    <property type="match status" value="1"/>
</dbReference>
<dbReference type="EMBL" id="JAKNID010000013">
    <property type="protein sequence ID" value="MCG4564821.1"/>
    <property type="molecule type" value="Genomic_DNA"/>
</dbReference>
<accession>A0A9Q4AC02</accession>
<dbReference type="GO" id="GO:0047580">
    <property type="term" value="F:4-hydroxyproline epimerase activity"/>
    <property type="evidence" value="ECO:0007669"/>
    <property type="project" value="TreeGrafter"/>
</dbReference>
<dbReference type="SFLD" id="SFLDS00028">
    <property type="entry name" value="Proline_Racemase"/>
    <property type="match status" value="1"/>
</dbReference>
<sequence length="339" mass="37544">MMHFKHYINCIDAHTCGEPLRIITSGLPPIEGDTILEKREFVLKHYDYLRKMMMLEPRGHSGMYGCIIVPPVTEDGDFGVLFTHNEGLSSMCGHGIIAVTKVAIETGMIPAENGVKVVKIDSPAGRITAYADVKDGKVEQVRFQNVPCFVYEENVKVDVAGIGEVTGEVVYCGAFYVYLDVNQVGLKVNPENSEELVRIGMEIKNKLASKMEFKHPTSGVNWLYGTIFYEPLRRENKELYTKNICIFAEGQIDRSPTGTGTGGRVALHYSKGEMNKEDILINNSVIDTTMKAKIIEDTKVGEYDAVITEVSGTAYISGFNQLVLDPEDPLPEGFRISGS</sequence>
<comment type="similarity">
    <text evidence="1">Belongs to the proline racemase family.</text>
</comment>
<dbReference type="FunFam" id="3.10.310.10:FF:000003">
    <property type="entry name" value="Proline racemase"/>
    <property type="match status" value="1"/>
</dbReference>
<dbReference type="PIRSF" id="PIRSF029792">
    <property type="entry name" value="Pro_racemase"/>
    <property type="match status" value="1"/>
</dbReference>
<dbReference type="PANTHER" id="PTHR33442:SF1">
    <property type="entry name" value="TRANS-3-HYDROXY-L-PROLINE DEHYDRATASE"/>
    <property type="match status" value="1"/>
</dbReference>
<protein>
    <submittedName>
        <fullName evidence="2">Proline racemase family protein</fullName>
    </submittedName>
</protein>
<evidence type="ECO:0000313" key="3">
    <source>
        <dbReference type="Proteomes" id="UP001108123"/>
    </source>
</evidence>
<reference evidence="2" key="1">
    <citation type="submission" date="2022-01" db="EMBL/GenBank/DDBJ databases">
        <title>Collection of gut derived symbiotic bacterial strains cultured from healthy donors.</title>
        <authorList>
            <person name="Lin H."/>
            <person name="Kohout C."/>
            <person name="Waligurski E."/>
            <person name="Pamer E.G."/>
        </authorList>
    </citation>
    <scope>NUCLEOTIDE SEQUENCE</scope>
    <source>
        <strain evidence="2">MSK.14.39</strain>
    </source>
</reference>
<dbReference type="InterPro" id="IPR008794">
    <property type="entry name" value="Pro_racemase_fam"/>
</dbReference>
<comment type="caution">
    <text evidence="2">The sequence shown here is derived from an EMBL/GenBank/DDBJ whole genome shotgun (WGS) entry which is preliminary data.</text>
</comment>
<evidence type="ECO:0000313" key="2">
    <source>
        <dbReference type="EMBL" id="MCG4564821.1"/>
    </source>
</evidence>
<name>A0A9Q4AC02_9FIRM</name>
<keyword evidence="3" id="KW-1185">Reference proteome</keyword>
<dbReference type="RefSeq" id="WP_226808279.1">
    <property type="nucleotide sequence ID" value="NZ_JAJBNW010000043.1"/>
</dbReference>
<dbReference type="SUPFAM" id="SSF54506">
    <property type="entry name" value="Diaminopimelate epimerase-like"/>
    <property type="match status" value="1"/>
</dbReference>
<evidence type="ECO:0000256" key="1">
    <source>
        <dbReference type="ARBA" id="ARBA00007529"/>
    </source>
</evidence>
<dbReference type="Proteomes" id="UP001108123">
    <property type="component" value="Unassembled WGS sequence"/>
</dbReference>
<gene>
    <name evidence="2" type="ORF">L0P62_05095</name>
</gene>
<dbReference type="Pfam" id="PF05544">
    <property type="entry name" value="Pro_racemase"/>
    <property type="match status" value="1"/>
</dbReference>
<organism evidence="2 3">
    <name type="scientific">Anaerosalibacter bizertensis</name>
    <dbReference type="NCBI Taxonomy" id="932217"/>
    <lineage>
        <taxon>Bacteria</taxon>
        <taxon>Bacillati</taxon>
        <taxon>Bacillota</taxon>
        <taxon>Tissierellia</taxon>
        <taxon>Tissierellales</taxon>
        <taxon>Sporanaerobacteraceae</taxon>
        <taxon>Anaerosalibacter</taxon>
    </lineage>
</organism>
<dbReference type="AlphaFoldDB" id="A0A9Q4AC02"/>
<dbReference type="Gene3D" id="3.10.310.10">
    <property type="entry name" value="Diaminopimelate Epimerase, Chain A, domain 1"/>
    <property type="match status" value="2"/>
</dbReference>
<proteinExistence type="inferred from homology"/>